<name>A0A3N6WMN4_9ACTN</name>
<gene>
    <name evidence="2" type="ORF">EHW97_12780</name>
</gene>
<keyword evidence="1" id="KW-1133">Transmembrane helix</keyword>
<dbReference type="EMBL" id="RQJX01000019">
    <property type="protein sequence ID" value="RQN02593.1"/>
    <property type="molecule type" value="Genomic_DNA"/>
</dbReference>
<feature type="transmembrane region" description="Helical" evidence="1">
    <location>
        <begin position="156"/>
        <end position="174"/>
    </location>
</feature>
<feature type="transmembrane region" description="Helical" evidence="1">
    <location>
        <begin position="124"/>
        <end position="149"/>
    </location>
</feature>
<evidence type="ECO:0000313" key="2">
    <source>
        <dbReference type="EMBL" id="RQN02593.1"/>
    </source>
</evidence>
<feature type="transmembrane region" description="Helical" evidence="1">
    <location>
        <begin position="88"/>
        <end position="112"/>
    </location>
</feature>
<comment type="caution">
    <text evidence="2">The sequence shown here is derived from an EMBL/GenBank/DDBJ whole genome shotgun (WGS) entry which is preliminary data.</text>
</comment>
<keyword evidence="3" id="KW-1185">Reference proteome</keyword>
<accession>A0A3N6WMN4</accession>
<keyword evidence="1" id="KW-0812">Transmembrane</keyword>
<evidence type="ECO:0008006" key="4">
    <source>
        <dbReference type="Google" id="ProtNLM"/>
    </source>
</evidence>
<dbReference type="RefSeq" id="WP_124237565.1">
    <property type="nucleotide sequence ID" value="NZ_JBHUFI010000010.1"/>
</dbReference>
<evidence type="ECO:0000256" key="1">
    <source>
        <dbReference type="SAM" id="Phobius"/>
    </source>
</evidence>
<dbReference type="OrthoDB" id="2014935at2"/>
<reference evidence="2 3" key="1">
    <citation type="submission" date="2018-11" db="EMBL/GenBank/DDBJ databases">
        <authorList>
            <person name="Li F."/>
        </authorList>
    </citation>
    <scope>NUCLEOTIDE SEQUENCE [LARGE SCALE GENOMIC DNA]</scope>
    <source>
        <strain evidence="2 3">YS17T</strain>
    </source>
</reference>
<evidence type="ECO:0000313" key="3">
    <source>
        <dbReference type="Proteomes" id="UP000275225"/>
    </source>
</evidence>
<sequence>MLAALMFGSYAQALVDAADDLPEEFHQLFPGDAMVLGYLAFRGLFLAIFVAAAGVSALGQLRSEELRGRAELALSAPVGRTRWLASHLCVLLGGLMAILLAVGIGTAVGAVLVLTDGGHYVDELILASVHQAPAVLAVVGITAALFGWLPRAASPVGWLIIGYAAFMSNFGQLLDLPKFAAEFDVFGHLTRYPVEDVAWTPVWALTAVGAAGLVLGLVGWSRREVNRV</sequence>
<feature type="transmembrane region" description="Helical" evidence="1">
    <location>
        <begin position="33"/>
        <end position="59"/>
    </location>
</feature>
<protein>
    <recommendedName>
        <fullName evidence="4">ABC transporter permease</fullName>
    </recommendedName>
</protein>
<dbReference type="AlphaFoldDB" id="A0A3N6WMN4"/>
<organism evidence="2 3">
    <name type="scientific">Aeromicrobium camelliae</name>
    <dbReference type="NCBI Taxonomy" id="1538144"/>
    <lineage>
        <taxon>Bacteria</taxon>
        <taxon>Bacillati</taxon>
        <taxon>Actinomycetota</taxon>
        <taxon>Actinomycetes</taxon>
        <taxon>Propionibacteriales</taxon>
        <taxon>Nocardioidaceae</taxon>
        <taxon>Aeromicrobium</taxon>
    </lineage>
</organism>
<feature type="transmembrane region" description="Helical" evidence="1">
    <location>
        <begin position="202"/>
        <end position="220"/>
    </location>
</feature>
<dbReference type="Proteomes" id="UP000275225">
    <property type="component" value="Unassembled WGS sequence"/>
</dbReference>
<keyword evidence="1" id="KW-0472">Membrane</keyword>
<proteinExistence type="predicted"/>